<dbReference type="AlphaFoldDB" id="A0A9X7VYP2"/>
<dbReference type="RefSeq" id="WP_206656875.1">
    <property type="nucleotide sequence ID" value="NZ_CP071182.1"/>
</dbReference>
<evidence type="ECO:0000313" key="8">
    <source>
        <dbReference type="EMBL" id="QSO47531.1"/>
    </source>
</evidence>
<evidence type="ECO:0000259" key="6">
    <source>
        <dbReference type="Pfam" id="PF00288"/>
    </source>
</evidence>
<evidence type="ECO:0000259" key="7">
    <source>
        <dbReference type="Pfam" id="PF08544"/>
    </source>
</evidence>
<dbReference type="PROSITE" id="PS00627">
    <property type="entry name" value="GHMP_KINASES_ATP"/>
    <property type="match status" value="1"/>
</dbReference>
<evidence type="ECO:0000256" key="5">
    <source>
        <dbReference type="ARBA" id="ARBA00038121"/>
    </source>
</evidence>
<dbReference type="PANTHER" id="PTHR32463:SF0">
    <property type="entry name" value="L-FUCOSE KINASE"/>
    <property type="match status" value="1"/>
</dbReference>
<accession>A0A9X7VYP2</accession>
<sequence>MIISKAPFRISFCGGGSDLPSFYRKHGGCVLSTTINYYVYISVHPYFYGHKTLLKYSQTELVDDIDKIDHRIFKQVLTDFGLTGVEITSMADIPAGTGLGSSSSFTTALLNALYVYQGQRVSKPQIAKEACEVEIEKLGNPIGKQDQYSAAFGGLNFIRFNPDDSVVVEPVLLAKETYKSLEKNLVMYYTGDVRSASAILKEQNENMSDEDKVRNLQAMCTLASDMRDALERGDLTSFGGILHENWLLKKTLANGITTDSVDELYDIAMRNGALGGKLLGAGGGGFLLFYCEEQNQERLRNALGLRELEFSFEHDGTSIIFVNEPYIGR</sequence>
<dbReference type="InterPro" id="IPR001174">
    <property type="entry name" value="HddA/FKP"/>
</dbReference>
<dbReference type="InterPro" id="IPR052203">
    <property type="entry name" value="GHMP_Kinase-Related"/>
</dbReference>
<evidence type="ECO:0000256" key="4">
    <source>
        <dbReference type="ARBA" id="ARBA00022840"/>
    </source>
</evidence>
<feature type="domain" description="GHMP kinase C-terminal" evidence="7">
    <location>
        <begin position="226"/>
        <end position="303"/>
    </location>
</feature>
<proteinExistence type="inferred from homology"/>
<dbReference type="SUPFAM" id="SSF55060">
    <property type="entry name" value="GHMP Kinase, C-terminal domain"/>
    <property type="match status" value="1"/>
</dbReference>
<dbReference type="GO" id="GO:0005524">
    <property type="term" value="F:ATP binding"/>
    <property type="evidence" value="ECO:0007669"/>
    <property type="project" value="UniProtKB-KW"/>
</dbReference>
<evidence type="ECO:0000256" key="1">
    <source>
        <dbReference type="ARBA" id="ARBA00022679"/>
    </source>
</evidence>
<protein>
    <recommendedName>
        <fullName evidence="10">GHMP kinase</fullName>
    </recommendedName>
</protein>
<evidence type="ECO:0000256" key="2">
    <source>
        <dbReference type="ARBA" id="ARBA00022741"/>
    </source>
</evidence>
<dbReference type="Gene3D" id="3.30.230.120">
    <property type="match status" value="1"/>
</dbReference>
<feature type="domain" description="GHMP kinase N-terminal" evidence="6">
    <location>
        <begin position="72"/>
        <end position="154"/>
    </location>
</feature>
<reference evidence="8 9" key="1">
    <citation type="submission" date="2021-02" db="EMBL/GenBank/DDBJ databases">
        <title>Alicyclobacillus curvatus sp. nov. and Alicyclobacillus mengziensis sp. nov., two acidophilic bacteria isolated from acid mine drainage.</title>
        <authorList>
            <person name="Huang Y."/>
        </authorList>
    </citation>
    <scope>NUCLEOTIDE SEQUENCE [LARGE SCALE GENOMIC DNA]</scope>
    <source>
        <strain evidence="8 9">S30H14</strain>
    </source>
</reference>
<keyword evidence="1" id="KW-0808">Transferase</keyword>
<evidence type="ECO:0008006" key="10">
    <source>
        <dbReference type="Google" id="ProtNLM"/>
    </source>
</evidence>
<evidence type="ECO:0000256" key="3">
    <source>
        <dbReference type="ARBA" id="ARBA00022777"/>
    </source>
</evidence>
<dbReference type="Pfam" id="PF00288">
    <property type="entry name" value="GHMP_kinases_N"/>
    <property type="match status" value="1"/>
</dbReference>
<dbReference type="PIRSF" id="PIRSF036406">
    <property type="entry name" value="Hept_kin"/>
    <property type="match status" value="1"/>
</dbReference>
<dbReference type="Pfam" id="PF08544">
    <property type="entry name" value="GHMP_kinases_C"/>
    <property type="match status" value="1"/>
</dbReference>
<dbReference type="KEGG" id="afx:JZ786_00205"/>
<dbReference type="PANTHER" id="PTHR32463">
    <property type="entry name" value="L-FUCOSE KINASE"/>
    <property type="match status" value="1"/>
</dbReference>
<dbReference type="InterPro" id="IPR006203">
    <property type="entry name" value="GHMP_knse_ATP-bd_CS"/>
</dbReference>
<dbReference type="Proteomes" id="UP000663505">
    <property type="component" value="Chromosome"/>
</dbReference>
<dbReference type="SUPFAM" id="SSF54211">
    <property type="entry name" value="Ribosomal protein S5 domain 2-like"/>
    <property type="match status" value="1"/>
</dbReference>
<comment type="similarity">
    <text evidence="5">Belongs to the GHMP kinase family.</text>
</comment>
<dbReference type="GO" id="GO:0042352">
    <property type="term" value="P:GDP-L-fucose salvage"/>
    <property type="evidence" value="ECO:0007669"/>
    <property type="project" value="TreeGrafter"/>
</dbReference>
<dbReference type="InterPro" id="IPR020568">
    <property type="entry name" value="Ribosomal_Su5_D2-typ_SF"/>
</dbReference>
<dbReference type="EMBL" id="CP071182">
    <property type="protein sequence ID" value="QSO47531.1"/>
    <property type="molecule type" value="Genomic_DNA"/>
</dbReference>
<dbReference type="InterPro" id="IPR014606">
    <property type="entry name" value="Heptose_7-P_kinase"/>
</dbReference>
<keyword evidence="2" id="KW-0547">Nucleotide-binding</keyword>
<gene>
    <name evidence="8" type="ORF">JZ786_00205</name>
</gene>
<organism evidence="8 9">
    <name type="scientific">Alicyclobacillus mengziensis</name>
    <dbReference type="NCBI Taxonomy" id="2931921"/>
    <lineage>
        <taxon>Bacteria</taxon>
        <taxon>Bacillati</taxon>
        <taxon>Bacillota</taxon>
        <taxon>Bacilli</taxon>
        <taxon>Bacillales</taxon>
        <taxon>Alicyclobacillaceae</taxon>
        <taxon>Alicyclobacillus</taxon>
    </lineage>
</organism>
<keyword evidence="9" id="KW-1185">Reference proteome</keyword>
<dbReference type="InterPro" id="IPR036554">
    <property type="entry name" value="GHMP_kinase_C_sf"/>
</dbReference>
<dbReference type="InterPro" id="IPR006204">
    <property type="entry name" value="GHMP_kinase_N_dom"/>
</dbReference>
<evidence type="ECO:0000313" key="9">
    <source>
        <dbReference type="Proteomes" id="UP000663505"/>
    </source>
</evidence>
<keyword evidence="4" id="KW-0067">ATP-binding</keyword>
<dbReference type="GO" id="GO:0050201">
    <property type="term" value="F:fucokinase activity"/>
    <property type="evidence" value="ECO:0007669"/>
    <property type="project" value="TreeGrafter"/>
</dbReference>
<dbReference type="InterPro" id="IPR013750">
    <property type="entry name" value="GHMP_kinase_C_dom"/>
</dbReference>
<name>A0A9X7VYP2_9BACL</name>
<keyword evidence="3" id="KW-0418">Kinase</keyword>
<dbReference type="PRINTS" id="PR00960">
    <property type="entry name" value="LMBPPROTEIN"/>
</dbReference>